<dbReference type="Pfam" id="PF04464">
    <property type="entry name" value="Glyphos_transf"/>
    <property type="match status" value="1"/>
</dbReference>
<organism evidence="7 8">
    <name type="scientific">Phocicoccus schoeneichii</name>
    <dbReference type="NCBI Taxonomy" id="1812261"/>
    <lineage>
        <taxon>Bacteria</taxon>
        <taxon>Bacillati</taxon>
        <taxon>Bacillota</taxon>
        <taxon>Bacilli</taxon>
        <taxon>Bacillales</taxon>
        <taxon>Salinicoccaceae</taxon>
        <taxon>Phocicoccus</taxon>
    </lineage>
</organism>
<keyword evidence="6" id="KW-0472">Membrane</keyword>
<protein>
    <submittedName>
        <fullName evidence="7">CDP-glycerol:glycerophosphate glycerophosphotransferase</fullName>
    </submittedName>
</protein>
<dbReference type="InterPro" id="IPR043148">
    <property type="entry name" value="TagF_C"/>
</dbReference>
<accession>A0A6V7R7J4</accession>
<name>A0A6V7R7J4_9BACL</name>
<evidence type="ECO:0000256" key="4">
    <source>
        <dbReference type="ARBA" id="ARBA00022679"/>
    </source>
</evidence>
<dbReference type="AlphaFoldDB" id="A0A6V7R7J4"/>
<keyword evidence="8" id="KW-1185">Reference proteome</keyword>
<evidence type="ECO:0000313" key="7">
    <source>
        <dbReference type="EMBL" id="CAD2072994.1"/>
    </source>
</evidence>
<comment type="subcellular location">
    <subcellularLocation>
        <location evidence="1">Cell membrane</location>
        <topology evidence="1">Peripheral membrane protein</topology>
    </subcellularLocation>
</comment>
<dbReference type="InterPro" id="IPR007554">
    <property type="entry name" value="Glycerophosphate_synth"/>
</dbReference>
<evidence type="ECO:0000256" key="6">
    <source>
        <dbReference type="ARBA" id="ARBA00023136"/>
    </source>
</evidence>
<dbReference type="EMBL" id="CAJEWE010000006">
    <property type="protein sequence ID" value="CAD2072994.1"/>
    <property type="molecule type" value="Genomic_DNA"/>
</dbReference>
<evidence type="ECO:0000256" key="2">
    <source>
        <dbReference type="ARBA" id="ARBA00010488"/>
    </source>
</evidence>
<dbReference type="GO" id="GO:0005886">
    <property type="term" value="C:plasma membrane"/>
    <property type="evidence" value="ECO:0007669"/>
    <property type="project" value="UniProtKB-SubCell"/>
</dbReference>
<proteinExistence type="inferred from homology"/>
<dbReference type="RefSeq" id="WP_186085622.1">
    <property type="nucleotide sequence ID" value="NZ_BMDB01000001.1"/>
</dbReference>
<dbReference type="InterPro" id="IPR051612">
    <property type="entry name" value="Teichoic_Acid_Biosynth"/>
</dbReference>
<sequence>MIKELALQLYVLFVKLFFLINRRKRPQQKIVFISTFLKNASDTIPELMDQTKKQVVFYNYSKQPLDFKHSQLTIYSKHNLRTHIQMMKDLSNASEIVIDNFYPFLGAAKYLNGSIFQTWHAVGAFKKFGLEDHSLKKRSALSVKRFKESYRNIDYVLNGSTIMGNIFKQSFGVEDKSLLNFGMPSSDFYVNVAKVNNAKNYMIRSYPELNGQTVITYTPTYRDNVFNVSELEIDIEHMLTTLPENYSIIFRLHPSVIYNDRKFNNKRVLNLSNKESIENVLSVTDILITDYSSVAFDFANFNKPIIFYPYDLEDYKITRGLTGEYSNLVVGQIAYSTLDIVNIINRNNFDLSDIETFKNKWNEFSKGNNTQLLIEKIS</sequence>
<keyword evidence="5" id="KW-0777">Teichoic acid biosynthesis</keyword>
<dbReference type="InterPro" id="IPR043149">
    <property type="entry name" value="TagF_N"/>
</dbReference>
<dbReference type="SUPFAM" id="SSF53756">
    <property type="entry name" value="UDP-Glycosyltransferase/glycogen phosphorylase"/>
    <property type="match status" value="1"/>
</dbReference>
<comment type="caution">
    <text evidence="7">The sequence shown here is derived from an EMBL/GenBank/DDBJ whole genome shotgun (WGS) entry which is preliminary data.</text>
</comment>
<evidence type="ECO:0000256" key="3">
    <source>
        <dbReference type="ARBA" id="ARBA00022475"/>
    </source>
</evidence>
<dbReference type="GO" id="GO:0047355">
    <property type="term" value="F:CDP-glycerol glycerophosphotransferase activity"/>
    <property type="evidence" value="ECO:0007669"/>
    <property type="project" value="InterPro"/>
</dbReference>
<dbReference type="Gene3D" id="3.40.50.12580">
    <property type="match status" value="1"/>
</dbReference>
<dbReference type="PANTHER" id="PTHR37316:SF1">
    <property type="entry name" value="TEICHOIC ACID GLYCEROL-PHOSPHATE PRIMASE"/>
    <property type="match status" value="1"/>
</dbReference>
<dbReference type="GO" id="GO:0019350">
    <property type="term" value="P:teichoic acid biosynthetic process"/>
    <property type="evidence" value="ECO:0007669"/>
    <property type="project" value="UniProtKB-KW"/>
</dbReference>
<keyword evidence="4 7" id="KW-0808">Transferase</keyword>
<evidence type="ECO:0000313" key="8">
    <source>
        <dbReference type="Proteomes" id="UP000521032"/>
    </source>
</evidence>
<comment type="similarity">
    <text evidence="2">Belongs to the CDP-glycerol glycerophosphotransferase family.</text>
</comment>
<gene>
    <name evidence="7" type="primary">tagB</name>
    <name evidence="7" type="ORF">JEOSCH030_00527</name>
</gene>
<evidence type="ECO:0000256" key="5">
    <source>
        <dbReference type="ARBA" id="ARBA00022944"/>
    </source>
</evidence>
<dbReference type="PANTHER" id="PTHR37316">
    <property type="entry name" value="TEICHOIC ACID GLYCEROL-PHOSPHATE PRIMASE"/>
    <property type="match status" value="1"/>
</dbReference>
<dbReference type="Gene3D" id="3.40.50.11820">
    <property type="match status" value="1"/>
</dbReference>
<keyword evidence="3" id="KW-1003">Cell membrane</keyword>
<reference evidence="7 8" key="1">
    <citation type="submission" date="2020-07" db="EMBL/GenBank/DDBJ databases">
        <authorList>
            <person name="Criscuolo A."/>
        </authorList>
    </citation>
    <scope>NUCLEOTIDE SEQUENCE [LARGE SCALE GENOMIC DNA]</scope>
    <source>
        <strain evidence="8">CIP 111030</strain>
    </source>
</reference>
<dbReference type="Proteomes" id="UP000521032">
    <property type="component" value="Unassembled WGS sequence"/>
</dbReference>
<evidence type="ECO:0000256" key="1">
    <source>
        <dbReference type="ARBA" id="ARBA00004202"/>
    </source>
</evidence>